<dbReference type="InterPro" id="IPR036389">
    <property type="entry name" value="RNase_III_sf"/>
</dbReference>
<organism evidence="1 2">
    <name type="scientific">Pycnoporus cinnabarinus</name>
    <name type="common">Cinnabar-red polypore</name>
    <name type="synonym">Trametes cinnabarina</name>
    <dbReference type="NCBI Taxonomy" id="5643"/>
    <lineage>
        <taxon>Eukaryota</taxon>
        <taxon>Fungi</taxon>
        <taxon>Dikarya</taxon>
        <taxon>Basidiomycota</taxon>
        <taxon>Agaricomycotina</taxon>
        <taxon>Agaricomycetes</taxon>
        <taxon>Polyporales</taxon>
        <taxon>Polyporaceae</taxon>
        <taxon>Trametes</taxon>
    </lineage>
</organism>
<dbReference type="EMBL" id="CCBP010000051">
    <property type="protein sequence ID" value="CDO69612.1"/>
    <property type="molecule type" value="Genomic_DNA"/>
</dbReference>
<evidence type="ECO:0000313" key="2">
    <source>
        <dbReference type="Proteomes" id="UP000029665"/>
    </source>
</evidence>
<sequence length="156" mass="17505">MSTSIPKLRSSPAPAPTISIDAALVVVTHRSLKTARQLAANDKYGEDGGVTLAVLGQKVLETVYAQGILSHFEDRKVNNTMTLLSMLPTRIGGWVDQYKWKEKVRRAPDVDMNTQEEECTLFHAYVGTVFVEQGYEAVRAWILPATQVENRLQRFR</sequence>
<dbReference type="Proteomes" id="UP000029665">
    <property type="component" value="Unassembled WGS sequence"/>
</dbReference>
<dbReference type="HOGENOM" id="CLU_144285_0_0_1"/>
<proteinExistence type="predicted"/>
<dbReference type="GO" id="GO:0006396">
    <property type="term" value="P:RNA processing"/>
    <property type="evidence" value="ECO:0007669"/>
    <property type="project" value="InterPro"/>
</dbReference>
<comment type="caution">
    <text evidence="1">The sequence shown here is derived from an EMBL/GenBank/DDBJ whole genome shotgun (WGS) entry which is preliminary data.</text>
</comment>
<protein>
    <recommendedName>
        <fullName evidence="3">RNase III domain-containing protein</fullName>
    </recommendedName>
</protein>
<dbReference type="OrthoDB" id="2392202at2759"/>
<dbReference type="GO" id="GO:0004525">
    <property type="term" value="F:ribonuclease III activity"/>
    <property type="evidence" value="ECO:0007669"/>
    <property type="project" value="InterPro"/>
</dbReference>
<accession>A0A060S583</accession>
<evidence type="ECO:0008006" key="3">
    <source>
        <dbReference type="Google" id="ProtNLM"/>
    </source>
</evidence>
<dbReference type="STRING" id="5643.A0A060S583"/>
<reference evidence="1" key="1">
    <citation type="submission" date="2014-01" db="EMBL/GenBank/DDBJ databases">
        <title>The genome of the white-rot fungus Pycnoporus cinnabarinus: a basidiomycete model with a versatile arsenal for lignocellulosic biomass breakdown.</title>
        <authorList>
            <person name="Levasseur A."/>
            <person name="Lomascolo A."/>
            <person name="Ruiz-Duenas F.J."/>
            <person name="Uzan E."/>
            <person name="Piumi F."/>
            <person name="Kues U."/>
            <person name="Ram A.F.J."/>
            <person name="Murat C."/>
            <person name="Haon M."/>
            <person name="Benoit I."/>
            <person name="Arfi Y."/>
            <person name="Chevret D."/>
            <person name="Drula E."/>
            <person name="Kwon M.J."/>
            <person name="Gouret P."/>
            <person name="Lesage-Meessen L."/>
            <person name="Lombard V."/>
            <person name="Mariette J."/>
            <person name="Noirot C."/>
            <person name="Park J."/>
            <person name="Patyshakuliyeva A."/>
            <person name="Wieneger R.A.B."/>
            <person name="Wosten H.A.B."/>
            <person name="Martin F."/>
            <person name="Coutinho P.M."/>
            <person name="de Vries R."/>
            <person name="Martinez A.T."/>
            <person name="Klopp C."/>
            <person name="Pontarotti P."/>
            <person name="Henrissat B."/>
            <person name="Record E."/>
        </authorList>
    </citation>
    <scope>NUCLEOTIDE SEQUENCE [LARGE SCALE GENOMIC DNA]</scope>
    <source>
        <strain evidence="1">BRFM137</strain>
    </source>
</reference>
<name>A0A060S583_PYCCI</name>
<dbReference type="SUPFAM" id="SSF69065">
    <property type="entry name" value="RNase III domain-like"/>
    <property type="match status" value="1"/>
</dbReference>
<dbReference type="OMA" id="VRAWILP"/>
<evidence type="ECO:0000313" key="1">
    <source>
        <dbReference type="EMBL" id="CDO69612.1"/>
    </source>
</evidence>
<keyword evidence="2" id="KW-1185">Reference proteome</keyword>
<gene>
    <name evidence="1" type="ORF">BN946_scf184778.g5</name>
</gene>
<dbReference type="AlphaFoldDB" id="A0A060S583"/>
<dbReference type="Gene3D" id="1.10.1520.10">
    <property type="entry name" value="Ribonuclease III domain"/>
    <property type="match status" value="1"/>
</dbReference>